<dbReference type="EMBL" id="JAALLH010000001">
    <property type="protein sequence ID" value="NIY69301.1"/>
    <property type="molecule type" value="Genomic_DNA"/>
</dbReference>
<protein>
    <submittedName>
        <fullName evidence="2">Short-chain dehydrogenase/reductase SDR</fullName>
    </submittedName>
</protein>
<evidence type="ECO:0000313" key="3">
    <source>
        <dbReference type="Proteomes" id="UP000536624"/>
    </source>
</evidence>
<sequence>MAHVRLDRGDHVVIVGTNRHKGESFLAEAEQKGARGRAAFISADLELIDENTRLIEDLGTRLTRLDLLVLGARYQRVRRTETADGIESNFALSYLSRFLLSHGLQGLLDRADNGVVLNFGGAGEFGAPQWDDLQQRRQYHFISAMVHAGILNALLAVDLVRRYPGSRTRYVNNFPGTVATSFAGDYHDDPLLTGQIAMLRRTAKPVAAALTEIAPFLDAPGTERITVVSEGRAIPLDPAVSLPADAARLHKYTQELLSARNEASRS</sequence>
<keyword evidence="1" id="KW-0560">Oxidoreductase</keyword>
<gene>
    <name evidence="2" type="ORF">SMALB_7414</name>
</gene>
<dbReference type="SUPFAM" id="SSF51735">
    <property type="entry name" value="NAD(P)-binding Rossmann-fold domains"/>
    <property type="match status" value="1"/>
</dbReference>
<evidence type="ECO:0000256" key="1">
    <source>
        <dbReference type="ARBA" id="ARBA00023002"/>
    </source>
</evidence>
<name>A0A7X5X9T3_STRMQ</name>
<dbReference type="PANTHER" id="PTHR47534">
    <property type="entry name" value="YALI0E05731P"/>
    <property type="match status" value="1"/>
</dbReference>
<dbReference type="Gene3D" id="3.40.50.720">
    <property type="entry name" value="NAD(P)-binding Rossmann-like Domain"/>
    <property type="match status" value="1"/>
</dbReference>
<dbReference type="Pfam" id="PF00106">
    <property type="entry name" value="adh_short"/>
    <property type="match status" value="1"/>
</dbReference>
<proteinExistence type="predicted"/>
<dbReference type="InterPro" id="IPR036291">
    <property type="entry name" value="NAD(P)-bd_dom_sf"/>
</dbReference>
<reference evidence="2 3" key="1">
    <citation type="submission" date="2020-02" db="EMBL/GenBank/DDBJ databases">
        <title>Streptomyces malaysiensis DSM14702 (JHCC583434, PFL_A843) Genome sequencing and assembly.</title>
        <authorList>
            <person name="Samborskyy M."/>
        </authorList>
    </citation>
    <scope>NUCLEOTIDE SEQUENCE [LARGE SCALE GENOMIC DNA]</scope>
    <source>
        <strain evidence="2 3">DSM 14702</strain>
    </source>
</reference>
<evidence type="ECO:0000313" key="2">
    <source>
        <dbReference type="EMBL" id="NIY69301.1"/>
    </source>
</evidence>
<organism evidence="2 3">
    <name type="scientific">Streptomyces malaysiensis</name>
    <dbReference type="NCBI Taxonomy" id="92644"/>
    <lineage>
        <taxon>Bacteria</taxon>
        <taxon>Bacillati</taxon>
        <taxon>Actinomycetota</taxon>
        <taxon>Actinomycetes</taxon>
        <taxon>Kitasatosporales</taxon>
        <taxon>Streptomycetaceae</taxon>
        <taxon>Streptomyces</taxon>
        <taxon>Streptomyces violaceusniger group</taxon>
    </lineage>
</organism>
<dbReference type="Proteomes" id="UP000536624">
    <property type="component" value="Unassembled WGS sequence"/>
</dbReference>
<dbReference type="InterPro" id="IPR002347">
    <property type="entry name" value="SDR_fam"/>
</dbReference>
<accession>A0A7X5X9T3</accession>
<dbReference type="GO" id="GO:0016491">
    <property type="term" value="F:oxidoreductase activity"/>
    <property type="evidence" value="ECO:0007669"/>
    <property type="project" value="UniProtKB-KW"/>
</dbReference>
<dbReference type="AlphaFoldDB" id="A0A7X5X9T3"/>
<dbReference type="InterPro" id="IPR052228">
    <property type="entry name" value="Sec_Metab_Biosynth_Oxidored"/>
</dbReference>
<dbReference type="PANTHER" id="PTHR47534:SF3">
    <property type="entry name" value="ALCOHOL DEHYDROGENASE-LIKE C-TERMINAL DOMAIN-CONTAINING PROTEIN"/>
    <property type="match status" value="1"/>
</dbReference>
<comment type="caution">
    <text evidence="2">The sequence shown here is derived from an EMBL/GenBank/DDBJ whole genome shotgun (WGS) entry which is preliminary data.</text>
</comment>